<dbReference type="PANTHER" id="PTHR12080:SF56">
    <property type="entry name" value="NATURAL KILLER CELL RECEPTOR 2B4"/>
    <property type="match status" value="1"/>
</dbReference>
<dbReference type="InterPro" id="IPR015631">
    <property type="entry name" value="CD2/SLAM_rcpt"/>
</dbReference>
<dbReference type="InterPro" id="IPR013783">
    <property type="entry name" value="Ig-like_fold"/>
</dbReference>
<keyword evidence="6" id="KW-0812">Transmembrane</keyword>
<feature type="signal peptide" evidence="7">
    <location>
        <begin position="1"/>
        <end position="20"/>
    </location>
</feature>
<evidence type="ECO:0000313" key="9">
    <source>
        <dbReference type="EMBL" id="KAK9980161.1"/>
    </source>
</evidence>
<evidence type="ECO:0000256" key="1">
    <source>
        <dbReference type="ARBA" id="ARBA00004370"/>
    </source>
</evidence>
<dbReference type="Pfam" id="PF07686">
    <property type="entry name" value="V-set"/>
    <property type="match status" value="1"/>
</dbReference>
<evidence type="ECO:0000256" key="4">
    <source>
        <dbReference type="ARBA" id="ARBA00023180"/>
    </source>
</evidence>
<reference evidence="9 10" key="1">
    <citation type="submission" date="2024-05" db="EMBL/GenBank/DDBJ databases">
        <title>A high-quality chromosomal-level genome assembly of Topmouth culter (Culter alburnus).</title>
        <authorList>
            <person name="Zhao H."/>
        </authorList>
    </citation>
    <scope>NUCLEOTIDE SEQUENCE [LARGE SCALE GENOMIC DNA]</scope>
    <source>
        <strain evidence="9">CATC2023</strain>
        <tissue evidence="9">Muscle</tissue>
    </source>
</reference>
<keyword evidence="6" id="KW-1133">Transmembrane helix</keyword>
<evidence type="ECO:0000256" key="5">
    <source>
        <dbReference type="SAM" id="MobiDB-lite"/>
    </source>
</evidence>
<accession>A0AAW2B2F2</accession>
<name>A0AAW2B2F2_CULAL</name>
<sequence length="351" mass="39373">MACRLLLFISLLTYNSGISAEISVFVQTGDSVQLDIQTQELPEFEFFSWTNEKSEVIVRYTNGTKTVKRYPSYKDRVDFNDETLSLTLKNIQKTDSGLYTARASGEFEKNILIYRVSVIGAVEAPVLTVNSNLSSSDPCSFTCKGSNITINSIYKISSCSPEEVTSSDNYTLRLNCSDDYIMCNHSNPVSWKTEIKKVNELCPVDQAVFFQSALPLWFIPLICLLTMSLLASVIGWCLYKRKKDHSYTPDQQNDEHTENINPQSSLDKLEKSKIHSTVYDTVREHGTPDVTVESNQTSPNHDSSATLTEKSQPNAAATIYSTIEKEPKSDTIYAVVNKPPARDKSVHPKLE</sequence>
<organism evidence="9 10">
    <name type="scientific">Culter alburnus</name>
    <name type="common">Topmouth culter</name>
    <dbReference type="NCBI Taxonomy" id="194366"/>
    <lineage>
        <taxon>Eukaryota</taxon>
        <taxon>Metazoa</taxon>
        <taxon>Chordata</taxon>
        <taxon>Craniata</taxon>
        <taxon>Vertebrata</taxon>
        <taxon>Euteleostomi</taxon>
        <taxon>Actinopterygii</taxon>
        <taxon>Neopterygii</taxon>
        <taxon>Teleostei</taxon>
        <taxon>Ostariophysi</taxon>
        <taxon>Cypriniformes</taxon>
        <taxon>Xenocyprididae</taxon>
        <taxon>Xenocypridinae</taxon>
        <taxon>Culter</taxon>
    </lineage>
</organism>
<keyword evidence="2 7" id="KW-0732">Signal</keyword>
<feature type="domain" description="Immunoglobulin" evidence="8">
    <location>
        <begin position="21"/>
        <end position="119"/>
    </location>
</feature>
<dbReference type="SMART" id="SM00409">
    <property type="entry name" value="IG"/>
    <property type="match status" value="1"/>
</dbReference>
<keyword evidence="10" id="KW-1185">Reference proteome</keyword>
<dbReference type="SUPFAM" id="SSF48726">
    <property type="entry name" value="Immunoglobulin"/>
    <property type="match status" value="1"/>
</dbReference>
<evidence type="ECO:0000256" key="2">
    <source>
        <dbReference type="ARBA" id="ARBA00022729"/>
    </source>
</evidence>
<keyword evidence="4" id="KW-0325">Glycoprotein</keyword>
<dbReference type="InterPro" id="IPR003599">
    <property type="entry name" value="Ig_sub"/>
</dbReference>
<proteinExistence type="predicted"/>
<feature type="region of interest" description="Disordered" evidence="5">
    <location>
        <begin position="283"/>
        <end position="314"/>
    </location>
</feature>
<dbReference type="EMBL" id="JAWDJR010000002">
    <property type="protein sequence ID" value="KAK9980161.1"/>
    <property type="molecule type" value="Genomic_DNA"/>
</dbReference>
<evidence type="ECO:0000256" key="7">
    <source>
        <dbReference type="SAM" id="SignalP"/>
    </source>
</evidence>
<feature type="transmembrane region" description="Helical" evidence="6">
    <location>
        <begin position="216"/>
        <end position="239"/>
    </location>
</feature>
<keyword evidence="3 6" id="KW-0472">Membrane</keyword>
<evidence type="ECO:0000256" key="6">
    <source>
        <dbReference type="SAM" id="Phobius"/>
    </source>
</evidence>
<comment type="subcellular location">
    <subcellularLocation>
        <location evidence="1">Membrane</location>
    </subcellularLocation>
</comment>
<dbReference type="AlphaFoldDB" id="A0AAW2B2F2"/>
<evidence type="ECO:0000259" key="8">
    <source>
        <dbReference type="SMART" id="SM00409"/>
    </source>
</evidence>
<dbReference type="Proteomes" id="UP001479290">
    <property type="component" value="Unassembled WGS sequence"/>
</dbReference>
<dbReference type="InterPro" id="IPR013106">
    <property type="entry name" value="Ig_V-set"/>
</dbReference>
<feature type="chain" id="PRO_5043520030" description="Immunoglobulin domain-containing protein" evidence="7">
    <location>
        <begin position="21"/>
        <end position="351"/>
    </location>
</feature>
<dbReference type="Gene3D" id="2.60.40.10">
    <property type="entry name" value="Immunoglobulins"/>
    <property type="match status" value="1"/>
</dbReference>
<protein>
    <recommendedName>
        <fullName evidence="8">Immunoglobulin domain-containing protein</fullName>
    </recommendedName>
</protein>
<dbReference type="GO" id="GO:0016020">
    <property type="term" value="C:membrane"/>
    <property type="evidence" value="ECO:0007669"/>
    <property type="project" value="UniProtKB-SubCell"/>
</dbReference>
<evidence type="ECO:0000313" key="10">
    <source>
        <dbReference type="Proteomes" id="UP001479290"/>
    </source>
</evidence>
<dbReference type="InterPro" id="IPR036179">
    <property type="entry name" value="Ig-like_dom_sf"/>
</dbReference>
<feature type="compositionally biased region" description="Polar residues" evidence="5">
    <location>
        <begin position="292"/>
        <end position="314"/>
    </location>
</feature>
<dbReference type="PANTHER" id="PTHR12080">
    <property type="entry name" value="SIGNALING LYMPHOCYTIC ACTIVATION MOLECULE"/>
    <property type="match status" value="1"/>
</dbReference>
<comment type="caution">
    <text evidence="9">The sequence shown here is derived from an EMBL/GenBank/DDBJ whole genome shotgun (WGS) entry which is preliminary data.</text>
</comment>
<feature type="region of interest" description="Disordered" evidence="5">
    <location>
        <begin position="246"/>
        <end position="267"/>
    </location>
</feature>
<gene>
    <name evidence="9" type="ORF">ABG768_013544</name>
</gene>
<evidence type="ECO:0000256" key="3">
    <source>
        <dbReference type="ARBA" id="ARBA00023136"/>
    </source>
</evidence>